<dbReference type="AlphaFoldDB" id="A0A1I3IK33"/>
<dbReference type="Proteomes" id="UP000198931">
    <property type="component" value="Unassembled WGS sequence"/>
</dbReference>
<proteinExistence type="predicted"/>
<dbReference type="STRING" id="1125876.SAMN05443292_2653"/>
<dbReference type="RefSeq" id="WP_143093391.1">
    <property type="nucleotide sequence ID" value="NZ_FOQT01000005.1"/>
</dbReference>
<dbReference type="EMBL" id="FOQT01000005">
    <property type="protein sequence ID" value="SFI48229.1"/>
    <property type="molecule type" value="Genomic_DNA"/>
</dbReference>
<dbReference type="OrthoDB" id="1359551at2"/>
<evidence type="ECO:0000313" key="2">
    <source>
        <dbReference type="Proteomes" id="UP000198931"/>
    </source>
</evidence>
<evidence type="ECO:0000313" key="1">
    <source>
        <dbReference type="EMBL" id="SFI48229.1"/>
    </source>
</evidence>
<accession>A0A1I3IK33</accession>
<gene>
    <name evidence="1" type="ORF">SAMN05443292_2653</name>
</gene>
<reference evidence="1 2" key="1">
    <citation type="submission" date="2016-10" db="EMBL/GenBank/DDBJ databases">
        <authorList>
            <person name="de Groot N.N."/>
        </authorList>
    </citation>
    <scope>NUCLEOTIDE SEQUENCE [LARGE SCALE GENOMIC DNA]</scope>
    <source>
        <strain evidence="1 2">DSM 26000</strain>
    </source>
</reference>
<keyword evidence="2" id="KW-1185">Reference proteome</keyword>
<name>A0A1I3IK33_9FLAO</name>
<protein>
    <submittedName>
        <fullName evidence="1">Uncharacterized protein</fullName>
    </submittedName>
</protein>
<organism evidence="1 2">
    <name type="scientific">Halpernia frigidisoli</name>
    <dbReference type="NCBI Taxonomy" id="1125876"/>
    <lineage>
        <taxon>Bacteria</taxon>
        <taxon>Pseudomonadati</taxon>
        <taxon>Bacteroidota</taxon>
        <taxon>Flavobacteriia</taxon>
        <taxon>Flavobacteriales</taxon>
        <taxon>Weeksellaceae</taxon>
        <taxon>Chryseobacterium group</taxon>
        <taxon>Halpernia</taxon>
    </lineage>
</organism>
<sequence>MMEGKIFIDVYEIGNVDFKIIDENMGVIGGDFLSIHNYDKFKSKVQNFTEKNGNANSADFNFEILIKNIELNPIGGITLLDSKEFDEMYLDAAGLDLRELEKITD</sequence>